<accession>A0A0F9RJH1</accession>
<comment type="caution">
    <text evidence="1">The sequence shown here is derived from an EMBL/GenBank/DDBJ whole genome shotgun (WGS) entry which is preliminary data.</text>
</comment>
<gene>
    <name evidence="1" type="ORF">LCGC14_0637300</name>
</gene>
<organism evidence="1">
    <name type="scientific">marine sediment metagenome</name>
    <dbReference type="NCBI Taxonomy" id="412755"/>
    <lineage>
        <taxon>unclassified sequences</taxon>
        <taxon>metagenomes</taxon>
        <taxon>ecological metagenomes</taxon>
    </lineage>
</organism>
<proteinExistence type="predicted"/>
<dbReference type="EMBL" id="LAZR01001141">
    <property type="protein sequence ID" value="KKN49982.1"/>
    <property type="molecule type" value="Genomic_DNA"/>
</dbReference>
<sequence length="139" mass="15104">MNGKLTRATEIDRVSELLGLPEEINDSESLNTQIAKGFPAESVEKVLRILASKPALNLIPDRAFRRAKSEKRPISSANSQILYDFARAYVVADRVHHGNGALVMRFFEKPSQDFGGAAPMALAISSPAGADAVIDLLNR</sequence>
<protein>
    <submittedName>
        <fullName evidence="1">Uncharacterized protein</fullName>
    </submittedName>
</protein>
<name>A0A0F9RJH1_9ZZZZ</name>
<dbReference type="AlphaFoldDB" id="A0A0F9RJH1"/>
<reference evidence="1" key="1">
    <citation type="journal article" date="2015" name="Nature">
        <title>Complex archaea that bridge the gap between prokaryotes and eukaryotes.</title>
        <authorList>
            <person name="Spang A."/>
            <person name="Saw J.H."/>
            <person name="Jorgensen S.L."/>
            <person name="Zaremba-Niedzwiedzka K."/>
            <person name="Martijn J."/>
            <person name="Lind A.E."/>
            <person name="van Eijk R."/>
            <person name="Schleper C."/>
            <person name="Guy L."/>
            <person name="Ettema T.J."/>
        </authorList>
    </citation>
    <scope>NUCLEOTIDE SEQUENCE</scope>
</reference>
<evidence type="ECO:0000313" key="1">
    <source>
        <dbReference type="EMBL" id="KKN49982.1"/>
    </source>
</evidence>